<evidence type="ECO:0000256" key="2">
    <source>
        <dbReference type="ARBA" id="ARBA00010961"/>
    </source>
</evidence>
<name>A0A250KYT3_9GAMM</name>
<keyword evidence="7" id="KW-1185">Reference proteome</keyword>
<dbReference type="Proteomes" id="UP000266313">
    <property type="component" value="Chromosome"/>
</dbReference>
<keyword evidence="5" id="KW-0233">DNA recombination</keyword>
<reference evidence="6 7" key="1">
    <citation type="submission" date="2016-12" db="EMBL/GenBank/DDBJ databases">
        <title>Genome sequencing of Methylocaldum marinum.</title>
        <authorList>
            <person name="Takeuchi M."/>
            <person name="Kamagata Y."/>
            <person name="Hiraoka S."/>
            <person name="Oshima K."/>
            <person name="Hattori M."/>
            <person name="Iwasaki W."/>
        </authorList>
    </citation>
    <scope>NUCLEOTIDE SEQUENCE [LARGE SCALE GENOMIC DNA]</scope>
    <source>
        <strain evidence="6 7">S8</strain>
    </source>
</reference>
<dbReference type="GO" id="GO:0006313">
    <property type="term" value="P:DNA transposition"/>
    <property type="evidence" value="ECO:0007669"/>
    <property type="project" value="InterPro"/>
</dbReference>
<dbReference type="PANTHER" id="PTHR33217">
    <property type="entry name" value="TRANSPOSASE FOR INSERTION SEQUENCE ELEMENT IS1081"/>
    <property type="match status" value="1"/>
</dbReference>
<sequence>MHRRAKRAAQDALPQIRKVLYTTNAIESLNFSLRKLLKTRGAFSIANGVFGSAGATLPNDEAILKVLYLGLQRIEKKWTMPVQDWKRALNHFVILFGERVTL</sequence>
<organism evidence="6 7">
    <name type="scientific">Methylocaldum marinum</name>
    <dbReference type="NCBI Taxonomy" id="1432792"/>
    <lineage>
        <taxon>Bacteria</taxon>
        <taxon>Pseudomonadati</taxon>
        <taxon>Pseudomonadota</taxon>
        <taxon>Gammaproteobacteria</taxon>
        <taxon>Methylococcales</taxon>
        <taxon>Methylococcaceae</taxon>
        <taxon>Methylocaldum</taxon>
    </lineage>
</organism>
<protein>
    <submittedName>
        <fullName evidence="6">Transposase mutator type</fullName>
    </submittedName>
</protein>
<keyword evidence="4" id="KW-0238">DNA-binding</keyword>
<dbReference type="KEGG" id="mmai:sS8_3006"/>
<evidence type="ECO:0000256" key="4">
    <source>
        <dbReference type="ARBA" id="ARBA00023125"/>
    </source>
</evidence>
<evidence type="ECO:0000256" key="3">
    <source>
        <dbReference type="ARBA" id="ARBA00022578"/>
    </source>
</evidence>
<accession>A0A250KYT3</accession>
<comment type="function">
    <text evidence="1">Required for the transposition of the insertion element.</text>
</comment>
<evidence type="ECO:0000313" key="7">
    <source>
        <dbReference type="Proteomes" id="UP000266313"/>
    </source>
</evidence>
<proteinExistence type="inferred from homology"/>
<dbReference type="GO" id="GO:0003677">
    <property type="term" value="F:DNA binding"/>
    <property type="evidence" value="ECO:0007669"/>
    <property type="project" value="UniProtKB-KW"/>
</dbReference>
<dbReference type="PANTHER" id="PTHR33217:SF5">
    <property type="entry name" value="MUTATOR FAMILY TRANSPOSASE"/>
    <property type="match status" value="1"/>
</dbReference>
<evidence type="ECO:0000256" key="5">
    <source>
        <dbReference type="ARBA" id="ARBA00023172"/>
    </source>
</evidence>
<dbReference type="AlphaFoldDB" id="A0A250KYT3"/>
<comment type="similarity">
    <text evidence="2">Belongs to the transposase mutator family.</text>
</comment>
<dbReference type="GO" id="GO:0004803">
    <property type="term" value="F:transposase activity"/>
    <property type="evidence" value="ECO:0007669"/>
    <property type="project" value="InterPro"/>
</dbReference>
<dbReference type="EMBL" id="AP017928">
    <property type="protein sequence ID" value="BBA34949.1"/>
    <property type="molecule type" value="Genomic_DNA"/>
</dbReference>
<evidence type="ECO:0000313" key="6">
    <source>
        <dbReference type="EMBL" id="BBA34949.1"/>
    </source>
</evidence>
<dbReference type="InterPro" id="IPR001207">
    <property type="entry name" value="Transposase_mutator"/>
</dbReference>
<evidence type="ECO:0000256" key="1">
    <source>
        <dbReference type="ARBA" id="ARBA00002190"/>
    </source>
</evidence>
<keyword evidence="3" id="KW-0815">Transposition</keyword>
<gene>
    <name evidence="6" type="ORF">sS8_3006</name>
</gene>